<reference evidence="1" key="1">
    <citation type="journal article" date="2015" name="Nature">
        <title>Complex archaea that bridge the gap between prokaryotes and eukaryotes.</title>
        <authorList>
            <person name="Spang A."/>
            <person name="Saw J.H."/>
            <person name="Jorgensen S.L."/>
            <person name="Zaremba-Niedzwiedzka K."/>
            <person name="Martijn J."/>
            <person name="Lind A.E."/>
            <person name="van Eijk R."/>
            <person name="Schleper C."/>
            <person name="Guy L."/>
            <person name="Ettema T.J."/>
        </authorList>
    </citation>
    <scope>NUCLEOTIDE SEQUENCE</scope>
</reference>
<name>A0A0F9UQF6_9ZZZZ</name>
<accession>A0A0F9UQF6</accession>
<protein>
    <submittedName>
        <fullName evidence="1">Uncharacterized protein</fullName>
    </submittedName>
</protein>
<proteinExistence type="predicted"/>
<gene>
    <name evidence="1" type="ORF">LCGC14_0236030</name>
</gene>
<comment type="caution">
    <text evidence="1">The sequence shown here is derived from an EMBL/GenBank/DDBJ whole genome shotgun (WGS) entry which is preliminary data.</text>
</comment>
<sequence length="87" mass="10075">MSEEWVDMKRLKPEPRNRRLPGTSLVVRVLNTEEVNRIIRELKKAKKLTLHRGGNSHVTIHDAKDPEVKCIIMVDLTQEALGRHVKD</sequence>
<dbReference type="AlphaFoldDB" id="A0A0F9UQF6"/>
<dbReference type="EMBL" id="LAZR01000116">
    <property type="protein sequence ID" value="KKN89757.1"/>
    <property type="molecule type" value="Genomic_DNA"/>
</dbReference>
<organism evidence="1">
    <name type="scientific">marine sediment metagenome</name>
    <dbReference type="NCBI Taxonomy" id="412755"/>
    <lineage>
        <taxon>unclassified sequences</taxon>
        <taxon>metagenomes</taxon>
        <taxon>ecological metagenomes</taxon>
    </lineage>
</organism>
<evidence type="ECO:0000313" key="1">
    <source>
        <dbReference type="EMBL" id="KKN89757.1"/>
    </source>
</evidence>